<dbReference type="GO" id="GO:0008443">
    <property type="term" value="F:phosphofructokinase activity"/>
    <property type="evidence" value="ECO:0007669"/>
    <property type="project" value="TreeGrafter"/>
</dbReference>
<proteinExistence type="inferred from homology"/>
<reference evidence="7" key="1">
    <citation type="submission" date="2018-01" db="EMBL/GenBank/DDBJ databases">
        <authorList>
            <person name="Li J."/>
        </authorList>
    </citation>
    <scope>NUCLEOTIDE SEQUENCE [LARGE SCALE GENOMIC DNA]</scope>
    <source>
        <strain evidence="7">2184</strain>
    </source>
</reference>
<dbReference type="EMBL" id="CP026948">
    <property type="protein sequence ID" value="AWB84166.1"/>
    <property type="molecule type" value="Genomic_DNA"/>
</dbReference>
<dbReference type="PANTHER" id="PTHR46566">
    <property type="entry name" value="1-PHOSPHOFRUCTOKINASE-RELATED"/>
    <property type="match status" value="1"/>
</dbReference>
<dbReference type="InterPro" id="IPR011611">
    <property type="entry name" value="PfkB_dom"/>
</dbReference>
<keyword evidence="5" id="KW-0067">ATP-binding</keyword>
<dbReference type="Gene3D" id="3.40.1190.20">
    <property type="match status" value="1"/>
</dbReference>
<dbReference type="InterPro" id="IPR002173">
    <property type="entry name" value="Carboh/pur_kinase_PfkB_CS"/>
</dbReference>
<dbReference type="SUPFAM" id="SSF53613">
    <property type="entry name" value="Ribokinase-like"/>
    <property type="match status" value="1"/>
</dbReference>
<evidence type="ECO:0000256" key="3">
    <source>
        <dbReference type="ARBA" id="ARBA00022741"/>
    </source>
</evidence>
<dbReference type="Proteomes" id="UP000244754">
    <property type="component" value="Chromosome"/>
</dbReference>
<comment type="similarity">
    <text evidence="1">Belongs to the carbohydrate kinase PfkB family.</text>
</comment>
<protein>
    <submittedName>
        <fullName evidence="6">1-phosphofructokinase</fullName>
    </submittedName>
</protein>
<dbReference type="NCBIfam" id="TIGR03168">
    <property type="entry name" value="1-PFK"/>
    <property type="match status" value="1"/>
</dbReference>
<evidence type="ECO:0000256" key="2">
    <source>
        <dbReference type="ARBA" id="ARBA00022679"/>
    </source>
</evidence>
<evidence type="ECO:0000313" key="7">
    <source>
        <dbReference type="Proteomes" id="UP000244754"/>
    </source>
</evidence>
<dbReference type="PANTHER" id="PTHR46566:SF5">
    <property type="entry name" value="1-PHOSPHOFRUCTOKINASE"/>
    <property type="match status" value="1"/>
</dbReference>
<dbReference type="PIRSF" id="PIRSF000535">
    <property type="entry name" value="1PFK/6PFK/LacC"/>
    <property type="match status" value="1"/>
</dbReference>
<evidence type="ECO:0000313" key="6">
    <source>
        <dbReference type="EMBL" id="AWB84166.1"/>
    </source>
</evidence>
<dbReference type="PROSITE" id="PS00584">
    <property type="entry name" value="PFKB_KINASES_2"/>
    <property type="match status" value="1"/>
</dbReference>
<keyword evidence="4 6" id="KW-0418">Kinase</keyword>
<evidence type="ECO:0000256" key="1">
    <source>
        <dbReference type="ARBA" id="ARBA00010688"/>
    </source>
</evidence>
<dbReference type="GO" id="GO:0005524">
    <property type="term" value="F:ATP binding"/>
    <property type="evidence" value="ECO:0007669"/>
    <property type="project" value="UniProtKB-KW"/>
</dbReference>
<dbReference type="AlphaFoldDB" id="A0A2S0WEH3"/>
<organism evidence="6 7">
    <name type="scientific">Corynebacterium liangguodongii</name>
    <dbReference type="NCBI Taxonomy" id="2079535"/>
    <lineage>
        <taxon>Bacteria</taxon>
        <taxon>Bacillati</taxon>
        <taxon>Actinomycetota</taxon>
        <taxon>Actinomycetes</taxon>
        <taxon>Mycobacteriales</taxon>
        <taxon>Corynebacteriaceae</taxon>
        <taxon>Corynebacterium</taxon>
    </lineage>
</organism>
<keyword evidence="7" id="KW-1185">Reference proteome</keyword>
<dbReference type="GO" id="GO:0005829">
    <property type="term" value="C:cytosol"/>
    <property type="evidence" value="ECO:0007669"/>
    <property type="project" value="TreeGrafter"/>
</dbReference>
<dbReference type="RefSeq" id="WP_108404175.1">
    <property type="nucleotide sequence ID" value="NZ_CP026948.1"/>
</dbReference>
<accession>A0A2S0WEH3</accession>
<name>A0A2S0WEH3_9CORY</name>
<dbReference type="KEGG" id="clia:C3E79_06485"/>
<keyword evidence="3" id="KW-0547">Nucleotide-binding</keyword>
<sequence length="322" mass="32491">MIITFTPNPSIDATLRLEVLSTGGVNRTVSAQREPGGKGINVSHACAKARCDTLAIAPCGPADPFTLICRNSGIPLKSVPISGPIRTNTTLTEADGTTTKINETGPLLSGQDIERIADTLIATVAESRADAVVMAGSLPPGAPPEWYATLAMSARKACPGALIAIDTSDDPLLRLGARLEQAAPDVLKPNAFELAHLTGADGALLESQAARGDFSRVVSAARELTDSGVKEVLVTLGAAGACLVTAEGAWAASPPPVAEVSTVGAGDSALAGYVMARVGGAPPAECVRRSVAYGSAATAIPGTGIPAPGDIDLARTEVVALA</sequence>
<dbReference type="Pfam" id="PF00294">
    <property type="entry name" value="PfkB"/>
    <property type="match status" value="1"/>
</dbReference>
<keyword evidence="2" id="KW-0808">Transferase</keyword>
<dbReference type="CDD" id="cd01164">
    <property type="entry name" value="FruK_PfkB_like"/>
    <property type="match status" value="1"/>
</dbReference>
<evidence type="ECO:0000256" key="4">
    <source>
        <dbReference type="ARBA" id="ARBA00022777"/>
    </source>
</evidence>
<dbReference type="OrthoDB" id="9801219at2"/>
<dbReference type="InterPro" id="IPR029056">
    <property type="entry name" value="Ribokinase-like"/>
</dbReference>
<gene>
    <name evidence="6" type="ORF">C3E79_06485</name>
</gene>
<dbReference type="InterPro" id="IPR017583">
    <property type="entry name" value="Tagatose/fructose_Pkinase"/>
</dbReference>
<evidence type="ECO:0000256" key="5">
    <source>
        <dbReference type="ARBA" id="ARBA00022840"/>
    </source>
</evidence>